<evidence type="ECO:0000313" key="1">
    <source>
        <dbReference type="EMBL" id="SVB73386.1"/>
    </source>
</evidence>
<reference evidence="1" key="1">
    <citation type="submission" date="2018-05" db="EMBL/GenBank/DDBJ databases">
        <authorList>
            <person name="Lanie J.A."/>
            <person name="Ng W.-L."/>
            <person name="Kazmierczak K.M."/>
            <person name="Andrzejewski T.M."/>
            <person name="Davidsen T.M."/>
            <person name="Wayne K.J."/>
            <person name="Tettelin H."/>
            <person name="Glass J.I."/>
            <person name="Rusch D."/>
            <person name="Podicherti R."/>
            <person name="Tsui H.-C.T."/>
            <person name="Winkler M.E."/>
        </authorList>
    </citation>
    <scope>NUCLEOTIDE SEQUENCE</scope>
</reference>
<name>A0A382GDT0_9ZZZZ</name>
<dbReference type="EMBL" id="UINC01054999">
    <property type="protein sequence ID" value="SVB73386.1"/>
    <property type="molecule type" value="Genomic_DNA"/>
</dbReference>
<protein>
    <submittedName>
        <fullName evidence="1">Uncharacterized protein</fullName>
    </submittedName>
</protein>
<dbReference type="AlphaFoldDB" id="A0A382GDT0"/>
<proteinExistence type="predicted"/>
<accession>A0A382GDT0</accession>
<gene>
    <name evidence="1" type="ORF">METZ01_LOCUS226240</name>
</gene>
<organism evidence="1">
    <name type="scientific">marine metagenome</name>
    <dbReference type="NCBI Taxonomy" id="408172"/>
    <lineage>
        <taxon>unclassified sequences</taxon>
        <taxon>metagenomes</taxon>
        <taxon>ecological metagenomes</taxon>
    </lineage>
</organism>
<sequence>MPRASALLRWMGRPSPLRSNSAGYTEEHMAIKSTMEKAMVD</sequence>